<dbReference type="AlphaFoldDB" id="A0AAE9D3R9"/>
<dbReference type="PANTHER" id="PTHR36956">
    <property type="entry name" value="UTERINE LUMIN EXPRESSED/LOCAILIZED-RELATED"/>
    <property type="match status" value="1"/>
</dbReference>
<gene>
    <name evidence="2" type="ORF">L3Y34_003122</name>
</gene>
<dbReference type="PANTHER" id="PTHR36956:SF2">
    <property type="entry name" value="CPXV012 PROTEIN-RELATED"/>
    <property type="match status" value="1"/>
</dbReference>
<evidence type="ECO:0000313" key="3">
    <source>
        <dbReference type="Proteomes" id="UP000827892"/>
    </source>
</evidence>
<proteinExistence type="predicted"/>
<dbReference type="EMBL" id="CP090894">
    <property type="protein sequence ID" value="ULT93415.1"/>
    <property type="molecule type" value="Genomic_DNA"/>
</dbReference>
<evidence type="ECO:0000313" key="2">
    <source>
        <dbReference type="EMBL" id="ULT93415.1"/>
    </source>
</evidence>
<protein>
    <submittedName>
        <fullName evidence="2">Uncharacterized protein</fullName>
    </submittedName>
</protein>
<evidence type="ECO:0000256" key="1">
    <source>
        <dbReference type="SAM" id="SignalP"/>
    </source>
</evidence>
<organism evidence="2 3">
    <name type="scientific">Caenorhabditis briggsae</name>
    <dbReference type="NCBI Taxonomy" id="6238"/>
    <lineage>
        <taxon>Eukaryota</taxon>
        <taxon>Metazoa</taxon>
        <taxon>Ecdysozoa</taxon>
        <taxon>Nematoda</taxon>
        <taxon>Chromadorea</taxon>
        <taxon>Rhabditida</taxon>
        <taxon>Rhabditina</taxon>
        <taxon>Rhabditomorpha</taxon>
        <taxon>Rhabditoidea</taxon>
        <taxon>Rhabditidae</taxon>
        <taxon>Peloderinae</taxon>
        <taxon>Caenorhabditis</taxon>
    </lineage>
</organism>
<name>A0AAE9D3R9_CAEBR</name>
<dbReference type="Proteomes" id="UP000827892">
    <property type="component" value="Chromosome IV"/>
</dbReference>
<feature type="chain" id="PRO_5042006713" evidence="1">
    <location>
        <begin position="20"/>
        <end position="177"/>
    </location>
</feature>
<keyword evidence="1" id="KW-0732">Signal</keyword>
<accession>A0AAE9D3R9</accession>
<reference evidence="2 3" key="1">
    <citation type="submission" date="2022-05" db="EMBL/GenBank/DDBJ databases">
        <title>Chromosome-level reference genomes for two strains of Caenorhabditis briggsae: an improved platform for comparative genomics.</title>
        <authorList>
            <person name="Stevens L."/>
            <person name="Andersen E.C."/>
        </authorList>
    </citation>
    <scope>NUCLEOTIDE SEQUENCE [LARGE SCALE GENOMIC DNA]</scope>
    <source>
        <strain evidence="2">QX1410_ONT</strain>
        <tissue evidence="2">Whole-organism</tissue>
    </source>
</reference>
<feature type="signal peptide" evidence="1">
    <location>
        <begin position="1"/>
        <end position="19"/>
    </location>
</feature>
<sequence length="177" mass="20326">METAFFSFLVFEFLVLGLAYSIRPNTKPSHCHLELKKLEICKRIYPIDLPNFTDETDLDEAVQTLNGFSDCVGNDTQCTVTKLNLKLLRAQFFIASRRVDMYQCYSSPFFEQLKKSCPGRCSEADHWNCVIDGLKDAKACSDGYIGILYDDVEIGFLTDPCEIKEELEYEMKLYYGT</sequence>